<proteinExistence type="inferred from homology"/>
<evidence type="ECO:0000256" key="9">
    <source>
        <dbReference type="ARBA" id="ARBA00023027"/>
    </source>
</evidence>
<evidence type="ECO:0000256" key="6">
    <source>
        <dbReference type="ARBA" id="ARBA00021582"/>
    </source>
</evidence>
<dbReference type="Gene3D" id="3.30.70.260">
    <property type="match status" value="1"/>
</dbReference>
<dbReference type="InterPro" id="IPR006139">
    <property type="entry name" value="D-isomer_2_OHA_DH_cat_dom"/>
</dbReference>
<dbReference type="InterPro" id="IPR029752">
    <property type="entry name" value="D-isomer_DH_CS1"/>
</dbReference>
<dbReference type="InterPro" id="IPR036291">
    <property type="entry name" value="NAD(P)-bd_dom_sf"/>
</dbReference>
<dbReference type="InterPro" id="IPR045865">
    <property type="entry name" value="ACT-like_dom_sf"/>
</dbReference>
<dbReference type="NCBIfam" id="NF008759">
    <property type="entry name" value="PRK11790.1"/>
    <property type="match status" value="1"/>
</dbReference>
<evidence type="ECO:0000256" key="12">
    <source>
        <dbReference type="ARBA" id="ARBA00048126"/>
    </source>
</evidence>
<comment type="function">
    <text evidence="1">Catalyzes the reversible oxidation of 3-phospho-D-glycerate to 3-phosphonooxypyruvate, the first step of the phosphorylated L-serine biosynthesis pathway. Also catalyzes the reversible oxidation of 2-hydroxyglutarate to 2-oxoglutarate.</text>
</comment>
<keyword evidence="8 14" id="KW-0560">Oxidoreductase</keyword>
<dbReference type="RefSeq" id="WP_115923354.1">
    <property type="nucleotide sequence ID" value="NZ_CBDRMH010000001.1"/>
</dbReference>
<dbReference type="PANTHER" id="PTHR42789">
    <property type="entry name" value="D-ISOMER SPECIFIC 2-HYDROXYACID DEHYDROGENASE FAMILY PROTEIN (AFU_ORTHOLOGUE AFUA_6G10090)"/>
    <property type="match status" value="1"/>
</dbReference>
<dbReference type="GO" id="GO:0004617">
    <property type="term" value="F:phosphoglycerate dehydrogenase activity"/>
    <property type="evidence" value="ECO:0007669"/>
    <property type="project" value="UniProtKB-EC"/>
</dbReference>
<protein>
    <recommendedName>
        <fullName evidence="6">D-3-phosphoglycerate dehydrogenase</fullName>
        <ecNumber evidence="4">1.1.1.399</ecNumber>
        <ecNumber evidence="5">1.1.1.95</ecNumber>
    </recommendedName>
    <alternativeName>
        <fullName evidence="11">2-oxoglutarate reductase</fullName>
    </alternativeName>
</protein>
<dbReference type="AlphaFoldDB" id="A0A3D9UPZ9"/>
<dbReference type="SUPFAM" id="SSF52283">
    <property type="entry name" value="Formate/glycerate dehydrogenase catalytic domain-like"/>
    <property type="match status" value="1"/>
</dbReference>
<dbReference type="GO" id="GO:0006564">
    <property type="term" value="P:L-serine biosynthetic process"/>
    <property type="evidence" value="ECO:0007669"/>
    <property type="project" value="UniProtKB-KW"/>
</dbReference>
<evidence type="ECO:0000256" key="13">
    <source>
        <dbReference type="ARBA" id="ARBA00048731"/>
    </source>
</evidence>
<reference evidence="16 17" key="1">
    <citation type="submission" date="2018-08" db="EMBL/GenBank/DDBJ databases">
        <title>Sequencing the genomes of 1000 actinobacteria strains.</title>
        <authorList>
            <person name="Klenk H.-P."/>
        </authorList>
    </citation>
    <scope>NUCLEOTIDE SEQUENCE [LARGE SCALE GENOMIC DNA]</scope>
    <source>
        <strain evidence="16 17">DSM 22967</strain>
    </source>
</reference>
<dbReference type="EC" id="1.1.1.399" evidence="4"/>
<organism evidence="16 17">
    <name type="scientific">Calidifontibacter indicus</name>
    <dbReference type="NCBI Taxonomy" id="419650"/>
    <lineage>
        <taxon>Bacteria</taxon>
        <taxon>Bacillati</taxon>
        <taxon>Actinomycetota</taxon>
        <taxon>Actinomycetes</taxon>
        <taxon>Micrococcales</taxon>
        <taxon>Dermacoccaceae</taxon>
        <taxon>Calidifontibacter</taxon>
    </lineage>
</organism>
<evidence type="ECO:0000256" key="1">
    <source>
        <dbReference type="ARBA" id="ARBA00003800"/>
    </source>
</evidence>
<dbReference type="SUPFAM" id="SSF55021">
    <property type="entry name" value="ACT-like"/>
    <property type="match status" value="1"/>
</dbReference>
<dbReference type="InterPro" id="IPR002912">
    <property type="entry name" value="ACT_dom"/>
</dbReference>
<evidence type="ECO:0000256" key="2">
    <source>
        <dbReference type="ARBA" id="ARBA00005216"/>
    </source>
</evidence>
<comment type="catalytic activity">
    <reaction evidence="12">
        <text>(R)-2-hydroxyglutarate + NAD(+) = 2-oxoglutarate + NADH + H(+)</text>
        <dbReference type="Rhea" id="RHEA:49612"/>
        <dbReference type="ChEBI" id="CHEBI:15378"/>
        <dbReference type="ChEBI" id="CHEBI:15801"/>
        <dbReference type="ChEBI" id="CHEBI:16810"/>
        <dbReference type="ChEBI" id="CHEBI:57540"/>
        <dbReference type="ChEBI" id="CHEBI:57945"/>
        <dbReference type="EC" id="1.1.1.399"/>
    </reaction>
</comment>
<dbReference type="Gene3D" id="3.40.50.720">
    <property type="entry name" value="NAD(P)-binding Rossmann-like Domain"/>
    <property type="match status" value="2"/>
</dbReference>
<comment type="pathway">
    <text evidence="2">Amino-acid biosynthesis; L-serine biosynthesis; L-serine from 3-phospho-D-glycerate: step 1/3.</text>
</comment>
<dbReference type="GO" id="GO:0051287">
    <property type="term" value="F:NAD binding"/>
    <property type="evidence" value="ECO:0007669"/>
    <property type="project" value="InterPro"/>
</dbReference>
<keyword evidence="9" id="KW-0520">NAD</keyword>
<dbReference type="PROSITE" id="PS00065">
    <property type="entry name" value="D_2_HYDROXYACID_DH_1"/>
    <property type="match status" value="1"/>
</dbReference>
<evidence type="ECO:0000256" key="5">
    <source>
        <dbReference type="ARBA" id="ARBA00013143"/>
    </source>
</evidence>
<dbReference type="CDD" id="cd04901">
    <property type="entry name" value="ACT_3PGDH"/>
    <property type="match status" value="1"/>
</dbReference>
<dbReference type="InterPro" id="IPR006140">
    <property type="entry name" value="D-isomer_DH_NAD-bd"/>
</dbReference>
<dbReference type="GO" id="GO:0047545">
    <property type="term" value="F:(S)-2-hydroxyglutarate dehydrogenase activity"/>
    <property type="evidence" value="ECO:0007669"/>
    <property type="project" value="UniProtKB-ARBA"/>
</dbReference>
<dbReference type="FunFam" id="3.40.50.720:FF:000041">
    <property type="entry name" value="D-3-phosphoglycerate dehydrogenase"/>
    <property type="match status" value="1"/>
</dbReference>
<gene>
    <name evidence="16" type="ORF">DFJ65_2601</name>
</gene>
<dbReference type="EMBL" id="QTUA01000001">
    <property type="protein sequence ID" value="REF31532.1"/>
    <property type="molecule type" value="Genomic_DNA"/>
</dbReference>
<evidence type="ECO:0000259" key="15">
    <source>
        <dbReference type="PROSITE" id="PS51671"/>
    </source>
</evidence>
<name>A0A3D9UPZ9_9MICO</name>
<dbReference type="InterPro" id="IPR050857">
    <property type="entry name" value="D-2-hydroxyacid_DH"/>
</dbReference>
<dbReference type="Pfam" id="PF00389">
    <property type="entry name" value="2-Hacid_dh"/>
    <property type="match status" value="1"/>
</dbReference>
<keyword evidence="7" id="KW-0028">Amino-acid biosynthesis</keyword>
<evidence type="ECO:0000256" key="3">
    <source>
        <dbReference type="ARBA" id="ARBA00005854"/>
    </source>
</evidence>
<evidence type="ECO:0000256" key="10">
    <source>
        <dbReference type="ARBA" id="ARBA00023299"/>
    </source>
</evidence>
<dbReference type="EC" id="1.1.1.95" evidence="5"/>
<dbReference type="SUPFAM" id="SSF51735">
    <property type="entry name" value="NAD(P)-binding Rossmann-fold domains"/>
    <property type="match status" value="1"/>
</dbReference>
<evidence type="ECO:0000256" key="7">
    <source>
        <dbReference type="ARBA" id="ARBA00022605"/>
    </source>
</evidence>
<comment type="caution">
    <text evidence="16">The sequence shown here is derived from an EMBL/GenBank/DDBJ whole genome shotgun (WGS) entry which is preliminary data.</text>
</comment>
<dbReference type="Proteomes" id="UP000256253">
    <property type="component" value="Unassembled WGS sequence"/>
</dbReference>
<feature type="domain" description="ACT" evidence="15">
    <location>
        <begin position="332"/>
        <end position="399"/>
    </location>
</feature>
<comment type="catalytic activity">
    <reaction evidence="13">
        <text>(2R)-3-phosphoglycerate + NAD(+) = 3-phosphooxypyruvate + NADH + H(+)</text>
        <dbReference type="Rhea" id="RHEA:12641"/>
        <dbReference type="ChEBI" id="CHEBI:15378"/>
        <dbReference type="ChEBI" id="CHEBI:18110"/>
        <dbReference type="ChEBI" id="CHEBI:57540"/>
        <dbReference type="ChEBI" id="CHEBI:57945"/>
        <dbReference type="ChEBI" id="CHEBI:58272"/>
        <dbReference type="EC" id="1.1.1.95"/>
    </reaction>
</comment>
<evidence type="ECO:0000256" key="4">
    <source>
        <dbReference type="ARBA" id="ARBA00013001"/>
    </source>
</evidence>
<accession>A0A3D9UPZ9</accession>
<sequence length="399" mass="43022">MARVKALLLENIHPLAEALLRDSGMEVVTHAGAMDEDELIEALKGVDLLGIRSKTEVTAKVIESADSLQAIGAFCIGTNQIDKHAAARRGIVAFNAPFSNTRSVVELAIAEIIVMARRLTEKDTALHAGVWDKNAKGSHEIRGRRLGIVGYGNIGSQLSVVAEMLGLQVYFYDTDDKLALGNAKRCDSLDELLEIAEVVTLHVDGRDGNAGFFGAEQFAKMRPRSLFLNLSRGFVVDYDALREQLQAGHIAGASVDVFPVEPKARGDRFESPLQGIPNVVLTPHIGGSTEEAQEDIGRFVATKLRDFVERGTTTLNVNLPALTLEGHPGDRRILHFHQNTPGVLATVNGILAGAGVNIEGQLLGTLGHTGYVVTDVRDLPEAAVAELRALPETIRLRVI</sequence>
<dbReference type="Pfam" id="PF22629">
    <property type="entry name" value="ACT_AHAS_ss"/>
    <property type="match status" value="1"/>
</dbReference>
<dbReference type="PANTHER" id="PTHR42789:SF1">
    <property type="entry name" value="D-ISOMER SPECIFIC 2-HYDROXYACID DEHYDROGENASE FAMILY PROTEIN (AFU_ORTHOLOGUE AFUA_6G10090)"/>
    <property type="match status" value="1"/>
</dbReference>
<comment type="similarity">
    <text evidence="3 14">Belongs to the D-isomer specific 2-hydroxyacid dehydrogenase family.</text>
</comment>
<evidence type="ECO:0000313" key="16">
    <source>
        <dbReference type="EMBL" id="REF31532.1"/>
    </source>
</evidence>
<keyword evidence="17" id="KW-1185">Reference proteome</keyword>
<evidence type="ECO:0000313" key="17">
    <source>
        <dbReference type="Proteomes" id="UP000256253"/>
    </source>
</evidence>
<evidence type="ECO:0000256" key="8">
    <source>
        <dbReference type="ARBA" id="ARBA00023002"/>
    </source>
</evidence>
<dbReference type="UniPathway" id="UPA00135">
    <property type="reaction ID" value="UER00196"/>
</dbReference>
<evidence type="ECO:0000256" key="11">
    <source>
        <dbReference type="ARBA" id="ARBA00030455"/>
    </source>
</evidence>
<keyword evidence="10" id="KW-0718">Serine biosynthesis</keyword>
<evidence type="ECO:0000256" key="14">
    <source>
        <dbReference type="RuleBase" id="RU003719"/>
    </source>
</evidence>
<dbReference type="CDD" id="cd12176">
    <property type="entry name" value="PGDH_3"/>
    <property type="match status" value="1"/>
</dbReference>
<dbReference type="OrthoDB" id="9793626at2"/>
<dbReference type="InterPro" id="IPR054480">
    <property type="entry name" value="AHAS_small-like_ACT"/>
</dbReference>
<dbReference type="PROSITE" id="PS51671">
    <property type="entry name" value="ACT"/>
    <property type="match status" value="1"/>
</dbReference>
<dbReference type="Pfam" id="PF02826">
    <property type="entry name" value="2-Hacid_dh_C"/>
    <property type="match status" value="1"/>
</dbReference>